<dbReference type="GO" id="GO:0008657">
    <property type="term" value="F:DNA topoisomerase type II (double strand cut, ATP-hydrolyzing) inhibitor activity"/>
    <property type="evidence" value="ECO:0007669"/>
    <property type="project" value="UniProtKB-UniRule"/>
</dbReference>
<dbReference type="PANTHER" id="PTHR36150:SF1">
    <property type="entry name" value="DNA GYRASE INHIBITOR YACG"/>
    <property type="match status" value="1"/>
</dbReference>
<protein>
    <recommendedName>
        <fullName evidence="3">DNA gyrase inhibitor YacG</fullName>
    </recommendedName>
</protein>
<evidence type="ECO:0000256" key="4">
    <source>
        <dbReference type="SAM" id="MobiDB-lite"/>
    </source>
</evidence>
<dbReference type="Gene3D" id="3.30.50.10">
    <property type="entry name" value="Erythroid Transcription Factor GATA-1, subunit A"/>
    <property type="match status" value="1"/>
</dbReference>
<dbReference type="GO" id="GO:0008270">
    <property type="term" value="F:zinc ion binding"/>
    <property type="evidence" value="ECO:0007669"/>
    <property type="project" value="UniProtKB-UniRule"/>
</dbReference>
<comment type="cofactor">
    <cofactor evidence="3">
        <name>Zn(2+)</name>
        <dbReference type="ChEBI" id="CHEBI:29105"/>
    </cofactor>
    <text evidence="3">Binds 1 zinc ion.</text>
</comment>
<dbReference type="InterPro" id="IPR013088">
    <property type="entry name" value="Znf_NHR/GATA"/>
</dbReference>
<proteinExistence type="inferred from homology"/>
<dbReference type="PANTHER" id="PTHR36150">
    <property type="entry name" value="DNA GYRASE INHIBITOR YACG"/>
    <property type="match status" value="1"/>
</dbReference>
<keyword evidence="1 3" id="KW-0479">Metal-binding</keyword>
<comment type="similarity">
    <text evidence="3">Belongs to the DNA gyrase inhibitor YacG family.</text>
</comment>
<dbReference type="AlphaFoldDB" id="A0A212SA77"/>
<keyword evidence="2 3" id="KW-0862">Zinc</keyword>
<feature type="region of interest" description="Disordered" evidence="4">
    <location>
        <begin position="1"/>
        <end position="22"/>
    </location>
</feature>
<reference evidence="6" key="1">
    <citation type="submission" date="2017-06" db="EMBL/GenBank/DDBJ databases">
        <authorList>
            <person name="Varghese N."/>
            <person name="Submissions S."/>
        </authorList>
    </citation>
    <scope>NUCLEOTIDE SEQUENCE [LARGE SCALE GENOMIC DNA]</scope>
    <source>
        <strain evidence="6">DSM 137</strain>
    </source>
</reference>
<feature type="binding site" evidence="3">
    <location>
        <position position="43"/>
    </location>
    <ligand>
        <name>Zn(2+)</name>
        <dbReference type="ChEBI" id="CHEBI:29105"/>
    </ligand>
</feature>
<feature type="binding site" evidence="3">
    <location>
        <position position="27"/>
    </location>
    <ligand>
        <name>Zn(2+)</name>
        <dbReference type="ChEBI" id="CHEBI:29105"/>
    </ligand>
</feature>
<accession>A0A212SA77</accession>
<name>A0A212SA77_RHOAC</name>
<organism evidence="5 6">
    <name type="scientific">Rhodoblastus acidophilus</name>
    <name type="common">Rhodopseudomonas acidophila</name>
    <dbReference type="NCBI Taxonomy" id="1074"/>
    <lineage>
        <taxon>Bacteria</taxon>
        <taxon>Pseudomonadati</taxon>
        <taxon>Pseudomonadota</taxon>
        <taxon>Alphaproteobacteria</taxon>
        <taxon>Hyphomicrobiales</taxon>
        <taxon>Rhodoblastaceae</taxon>
        <taxon>Rhodoblastus</taxon>
    </lineage>
</organism>
<dbReference type="EMBL" id="FYDG01000020">
    <property type="protein sequence ID" value="SNB82383.1"/>
    <property type="molecule type" value="Genomic_DNA"/>
</dbReference>
<dbReference type="Proteomes" id="UP000198418">
    <property type="component" value="Unassembled WGS sequence"/>
</dbReference>
<dbReference type="HAMAP" id="MF_00649">
    <property type="entry name" value="DNA_gyrase_inhibitor_YacG"/>
    <property type="match status" value="1"/>
</dbReference>
<dbReference type="Pfam" id="PF03884">
    <property type="entry name" value="YacG"/>
    <property type="match status" value="1"/>
</dbReference>
<dbReference type="GO" id="GO:0006355">
    <property type="term" value="P:regulation of DNA-templated transcription"/>
    <property type="evidence" value="ECO:0007669"/>
    <property type="project" value="InterPro"/>
</dbReference>
<evidence type="ECO:0000313" key="5">
    <source>
        <dbReference type="EMBL" id="SNB82383.1"/>
    </source>
</evidence>
<dbReference type="SUPFAM" id="SSF57716">
    <property type="entry name" value="Glucocorticoid receptor-like (DNA-binding domain)"/>
    <property type="match status" value="1"/>
</dbReference>
<sequence>MGGGSVGVTASDQKPKKKAQPARCAICSKPVDPKYTPFCSKRCADVDLHRWLNNSYSIAGAPADDDAAADGSEQD</sequence>
<evidence type="ECO:0000256" key="2">
    <source>
        <dbReference type="ARBA" id="ARBA00022833"/>
    </source>
</evidence>
<comment type="subunit">
    <text evidence="3">Interacts with GyrB.</text>
</comment>
<feature type="binding site" evidence="3">
    <location>
        <position position="39"/>
    </location>
    <ligand>
        <name>Zn(2+)</name>
        <dbReference type="ChEBI" id="CHEBI:29105"/>
    </ligand>
</feature>
<keyword evidence="6" id="KW-1185">Reference proteome</keyword>
<evidence type="ECO:0000313" key="6">
    <source>
        <dbReference type="Proteomes" id="UP000198418"/>
    </source>
</evidence>
<evidence type="ECO:0000256" key="1">
    <source>
        <dbReference type="ARBA" id="ARBA00022723"/>
    </source>
</evidence>
<comment type="function">
    <text evidence="3">Inhibits all the catalytic activities of DNA gyrase by preventing its interaction with DNA. Acts by binding directly to the C-terminal domain of GyrB, which probably disrupts DNA binding by the gyrase.</text>
</comment>
<evidence type="ECO:0000256" key="3">
    <source>
        <dbReference type="HAMAP-Rule" id="MF_00649"/>
    </source>
</evidence>
<gene>
    <name evidence="3" type="primary">yacG</name>
    <name evidence="5" type="ORF">SAMN06265338_1204</name>
</gene>
<feature type="binding site" evidence="3">
    <location>
        <position position="24"/>
    </location>
    <ligand>
        <name>Zn(2+)</name>
        <dbReference type="ChEBI" id="CHEBI:29105"/>
    </ligand>
</feature>
<dbReference type="InterPro" id="IPR005584">
    <property type="entry name" value="DNA_gyrase_inhibitor_YacG"/>
</dbReference>